<dbReference type="InterPro" id="IPR036568">
    <property type="entry name" value="GGCT-like_sf"/>
</dbReference>
<evidence type="ECO:0000313" key="3">
    <source>
        <dbReference type="Proteomes" id="UP000535838"/>
    </source>
</evidence>
<feature type="domain" description="Gamma-glutamylcyclotransferase AIG2-like" evidence="1">
    <location>
        <begin position="18"/>
        <end position="135"/>
    </location>
</feature>
<dbReference type="Gene3D" id="3.10.490.10">
    <property type="entry name" value="Gamma-glutamyl cyclotransferase-like"/>
    <property type="match status" value="1"/>
</dbReference>
<name>A0A841SUG1_9BACL</name>
<dbReference type="SUPFAM" id="SSF110857">
    <property type="entry name" value="Gamma-glutamyl cyclotransferase-like"/>
    <property type="match status" value="1"/>
</dbReference>
<protein>
    <submittedName>
        <fullName evidence="2">Gamma-glutamylcyclotransferase</fullName>
    </submittedName>
</protein>
<evidence type="ECO:0000259" key="1">
    <source>
        <dbReference type="Pfam" id="PF06094"/>
    </source>
</evidence>
<accession>A0A841SUG1</accession>
<reference evidence="2 3" key="1">
    <citation type="submission" date="2020-08" db="EMBL/GenBank/DDBJ databases">
        <title>Cohnella phylogeny.</title>
        <authorList>
            <person name="Dunlap C."/>
        </authorList>
    </citation>
    <scope>NUCLEOTIDE SEQUENCE [LARGE SCALE GENOMIC DNA]</scope>
    <source>
        <strain evidence="2 3">DSM 25241</strain>
    </source>
</reference>
<dbReference type="CDD" id="cd06661">
    <property type="entry name" value="GGCT_like"/>
    <property type="match status" value="1"/>
</dbReference>
<dbReference type="InterPro" id="IPR013024">
    <property type="entry name" value="GGCT-like"/>
</dbReference>
<dbReference type="GO" id="GO:0016740">
    <property type="term" value="F:transferase activity"/>
    <property type="evidence" value="ECO:0007669"/>
    <property type="project" value="UniProtKB-KW"/>
</dbReference>
<keyword evidence="3" id="KW-1185">Reference proteome</keyword>
<comment type="caution">
    <text evidence="2">The sequence shown here is derived from an EMBL/GenBank/DDBJ whole genome shotgun (WGS) entry which is preliminary data.</text>
</comment>
<dbReference type="InterPro" id="IPR009288">
    <property type="entry name" value="AIG2-like_dom"/>
</dbReference>
<dbReference type="Pfam" id="PF06094">
    <property type="entry name" value="GGACT"/>
    <property type="match status" value="1"/>
</dbReference>
<dbReference type="AlphaFoldDB" id="A0A841SUG1"/>
<sequence length="150" mass="17174">MPFVLRNRPLKGGEPLRLFVYGTLLPEFETHRYISPYIVGTAFPGRVRGRLVDVGAYPALIPAKGSEPPSSPSHAPFSFVRGMWFEITREGLARADEYEEFYGIEESNDYERIRMTDADRPDVSGWVYVWTDDRGFPPAGVDWWPDKTKD</sequence>
<gene>
    <name evidence="2" type="ORF">H7B67_06105</name>
</gene>
<evidence type="ECO:0000313" key="2">
    <source>
        <dbReference type="EMBL" id="MBB6633675.1"/>
    </source>
</evidence>
<proteinExistence type="predicted"/>
<keyword evidence="2" id="KW-0808">Transferase</keyword>
<dbReference type="EMBL" id="JACJVQ010000005">
    <property type="protein sequence ID" value="MBB6633675.1"/>
    <property type="molecule type" value="Genomic_DNA"/>
</dbReference>
<dbReference type="Proteomes" id="UP000535838">
    <property type="component" value="Unassembled WGS sequence"/>
</dbReference>
<organism evidence="2 3">
    <name type="scientific">Cohnella thailandensis</name>
    <dbReference type="NCBI Taxonomy" id="557557"/>
    <lineage>
        <taxon>Bacteria</taxon>
        <taxon>Bacillati</taxon>
        <taxon>Bacillota</taxon>
        <taxon>Bacilli</taxon>
        <taxon>Bacillales</taxon>
        <taxon>Paenibacillaceae</taxon>
        <taxon>Cohnella</taxon>
    </lineage>
</organism>